<dbReference type="InterPro" id="IPR032859">
    <property type="entry name" value="KH_dom-like"/>
</dbReference>
<dbReference type="PANTHER" id="PTHR43834">
    <property type="entry name" value="GTPASE DER"/>
    <property type="match status" value="1"/>
</dbReference>
<dbReference type="SUPFAM" id="SSF52540">
    <property type="entry name" value="P-loop containing nucleoside triphosphate hydrolases"/>
    <property type="match status" value="2"/>
</dbReference>
<reference evidence="12 13" key="1">
    <citation type="submission" date="2018-09" db="EMBL/GenBank/DDBJ databases">
        <title>Comparative Genomics of Wolbachia-Cardinium Dual Endosymbiosis in a Plant-Parasitic Nematode.</title>
        <authorList>
            <person name="Brown A.M.V."/>
            <person name="Wasala S.K."/>
            <person name="Howe D.K."/>
            <person name="Peetz A.B."/>
            <person name="Zasada I.A."/>
            <person name="Denver D.R."/>
        </authorList>
    </citation>
    <scope>NUCLEOTIDE SEQUENCE [LARGE SCALE GENOMIC DNA]</scope>
    <source>
        <strain evidence="12 13">Pp_1</strain>
    </source>
</reference>
<dbReference type="GO" id="GO:0043022">
    <property type="term" value="F:ribosome binding"/>
    <property type="evidence" value="ECO:0007669"/>
    <property type="project" value="TreeGrafter"/>
</dbReference>
<protein>
    <recommendedName>
        <fullName evidence="2 8">GTPase Der</fullName>
    </recommendedName>
    <alternativeName>
        <fullName evidence="7 8">GTP-binding protein EngA</fullName>
    </alternativeName>
</protein>
<dbReference type="HAMAP" id="MF_00195">
    <property type="entry name" value="GTPase_Der"/>
    <property type="match status" value="1"/>
</dbReference>
<dbReference type="InterPro" id="IPR016484">
    <property type="entry name" value="GTPase_Der"/>
</dbReference>
<sequence length="438" mass="49377">MANVVAIVGRSNVGKSTLFNRLIEARKAIMDGSISTTRDRHYGYAQWGNRYFTVIDTGGYMHGIYDVFEKGIREQIQLALNEANVILFMVDCKDGLIDLDKEFANVLRKVHKPVFLVANKAESLTAAMVAPSFYALGLGKPFPIAAISGSGTGELLDALLPYLKEQPAAETDPPIAMLPKLTILGRPNVGKSSFLNVLLDEKRSIVSPVAGTTRDAIDTEYNRYNKRFILTDTAGIRRKSKIRDSIEFYSVLRAIKAMQDSDICLVMIDAQYGIEAQDIALIALAHRYKKGMVLVVNKWDLVDKETMAAHTYRAHLWKKLAPLNYLPIVFVSTIKKQRVYQTIEKALAVYQNKIKKISTSVLNKIMLPIIEKMHPAAVKGKYIKIKYCTQVTSHTPTFAFFCNHPQYIQPNYKSYLENKLRSHFDFEGVPVQVVFKKK</sequence>
<feature type="binding site" evidence="8">
    <location>
        <begin position="297"/>
        <end position="300"/>
    </location>
    <ligand>
        <name>GTP</name>
        <dbReference type="ChEBI" id="CHEBI:37565"/>
        <label>2</label>
    </ligand>
</feature>
<evidence type="ECO:0000256" key="6">
    <source>
        <dbReference type="ARBA" id="ARBA00023134"/>
    </source>
</evidence>
<dbReference type="FunFam" id="3.40.50.300:FF:000040">
    <property type="entry name" value="GTPase Der"/>
    <property type="match status" value="1"/>
</dbReference>
<dbReference type="GO" id="GO:0042254">
    <property type="term" value="P:ribosome biogenesis"/>
    <property type="evidence" value="ECO:0007669"/>
    <property type="project" value="UniProtKB-KW"/>
</dbReference>
<evidence type="ECO:0000256" key="4">
    <source>
        <dbReference type="ARBA" id="ARBA00022737"/>
    </source>
</evidence>
<dbReference type="PRINTS" id="PR00326">
    <property type="entry name" value="GTP1OBG"/>
</dbReference>
<evidence type="ECO:0000256" key="9">
    <source>
        <dbReference type="PROSITE-ProRule" id="PRU01049"/>
    </source>
</evidence>
<evidence type="ECO:0000256" key="10">
    <source>
        <dbReference type="RuleBase" id="RU004481"/>
    </source>
</evidence>
<keyword evidence="13" id="KW-1185">Reference proteome</keyword>
<dbReference type="PIRSF" id="PIRSF006485">
    <property type="entry name" value="GTP-binding_EngA"/>
    <property type="match status" value="1"/>
</dbReference>
<dbReference type="GO" id="GO:0005525">
    <property type="term" value="F:GTP binding"/>
    <property type="evidence" value="ECO:0007669"/>
    <property type="project" value="UniProtKB-UniRule"/>
</dbReference>
<keyword evidence="6 8" id="KW-0342">GTP-binding</keyword>
<feature type="binding site" evidence="8">
    <location>
        <begin position="232"/>
        <end position="236"/>
    </location>
    <ligand>
        <name>GTP</name>
        <dbReference type="ChEBI" id="CHEBI:37565"/>
        <label>2</label>
    </ligand>
</feature>
<dbReference type="EMBL" id="RARA01000027">
    <property type="protein sequence ID" value="ROT46941.1"/>
    <property type="molecule type" value="Genomic_DNA"/>
</dbReference>
<keyword evidence="5 8" id="KW-0547">Nucleotide-binding</keyword>
<dbReference type="Gene3D" id="3.30.300.20">
    <property type="match status" value="1"/>
</dbReference>
<evidence type="ECO:0000259" key="11">
    <source>
        <dbReference type="PROSITE" id="PS51712"/>
    </source>
</evidence>
<dbReference type="CDD" id="cd01895">
    <property type="entry name" value="EngA2"/>
    <property type="match status" value="1"/>
</dbReference>
<dbReference type="InterPro" id="IPR027417">
    <property type="entry name" value="P-loop_NTPase"/>
</dbReference>
<dbReference type="Gene3D" id="3.40.50.300">
    <property type="entry name" value="P-loop containing nucleotide triphosphate hydrolases"/>
    <property type="match status" value="2"/>
</dbReference>
<evidence type="ECO:0000256" key="8">
    <source>
        <dbReference type="HAMAP-Rule" id="MF_00195"/>
    </source>
</evidence>
<dbReference type="PROSITE" id="PS51712">
    <property type="entry name" value="G_ENGA"/>
    <property type="match status" value="1"/>
</dbReference>
<dbReference type="OrthoDB" id="9805918at2"/>
<feature type="binding site" evidence="8">
    <location>
        <begin position="185"/>
        <end position="192"/>
    </location>
    <ligand>
        <name>GTP</name>
        <dbReference type="ChEBI" id="CHEBI:37565"/>
        <label>2</label>
    </ligand>
</feature>
<dbReference type="InterPro" id="IPR005225">
    <property type="entry name" value="Small_GTP-bd"/>
</dbReference>
<dbReference type="RefSeq" id="WP_123663580.1">
    <property type="nucleotide sequence ID" value="NZ_RARA01000027.1"/>
</dbReference>
<accession>A0A3N2QB25</accession>
<comment type="function">
    <text evidence="8 10">GTPase that plays an essential role in the late steps of ribosome biogenesis.</text>
</comment>
<evidence type="ECO:0000256" key="7">
    <source>
        <dbReference type="ARBA" id="ARBA00032345"/>
    </source>
</evidence>
<keyword evidence="3 8" id="KW-0690">Ribosome biogenesis</keyword>
<dbReference type="NCBIfam" id="TIGR00231">
    <property type="entry name" value="small_GTP"/>
    <property type="match status" value="2"/>
</dbReference>
<keyword evidence="4 10" id="KW-0677">Repeat</keyword>
<evidence type="ECO:0000313" key="12">
    <source>
        <dbReference type="EMBL" id="ROT46941.1"/>
    </source>
</evidence>
<feature type="binding site" evidence="8">
    <location>
        <begin position="56"/>
        <end position="60"/>
    </location>
    <ligand>
        <name>GTP</name>
        <dbReference type="ChEBI" id="CHEBI:37565"/>
        <label>1</label>
    </ligand>
</feature>
<dbReference type="CDD" id="cd01894">
    <property type="entry name" value="EngA1"/>
    <property type="match status" value="1"/>
</dbReference>
<name>A0A3N2QB25_9BACT</name>
<evidence type="ECO:0000256" key="3">
    <source>
        <dbReference type="ARBA" id="ARBA00022517"/>
    </source>
</evidence>
<gene>
    <name evidence="8" type="primary">der</name>
    <name evidence="12" type="ORF">EDM02_05180</name>
</gene>
<evidence type="ECO:0000256" key="1">
    <source>
        <dbReference type="ARBA" id="ARBA00008279"/>
    </source>
</evidence>
<dbReference type="InterPro" id="IPR006073">
    <property type="entry name" value="GTP-bd"/>
</dbReference>
<evidence type="ECO:0000256" key="5">
    <source>
        <dbReference type="ARBA" id="ARBA00022741"/>
    </source>
</evidence>
<comment type="subunit">
    <text evidence="8">Associates with the 50S ribosomal subunit.</text>
</comment>
<dbReference type="PANTHER" id="PTHR43834:SF6">
    <property type="entry name" value="GTPASE DER"/>
    <property type="match status" value="1"/>
</dbReference>
<dbReference type="Pfam" id="PF14714">
    <property type="entry name" value="KH_dom-like"/>
    <property type="match status" value="1"/>
</dbReference>
<feature type="binding site" evidence="8">
    <location>
        <begin position="119"/>
        <end position="122"/>
    </location>
    <ligand>
        <name>GTP</name>
        <dbReference type="ChEBI" id="CHEBI:37565"/>
        <label>1</label>
    </ligand>
</feature>
<evidence type="ECO:0000256" key="2">
    <source>
        <dbReference type="ARBA" id="ARBA00020953"/>
    </source>
</evidence>
<comment type="similarity">
    <text evidence="1 8 9 10">Belongs to the TRAFAC class TrmE-Era-EngA-EngB-Septin-like GTPase superfamily. EngA (Der) GTPase family.</text>
</comment>
<dbReference type="Proteomes" id="UP000270927">
    <property type="component" value="Unassembled WGS sequence"/>
</dbReference>
<feature type="binding site" evidence="8">
    <location>
        <begin position="9"/>
        <end position="16"/>
    </location>
    <ligand>
        <name>GTP</name>
        <dbReference type="ChEBI" id="CHEBI:37565"/>
        <label>1</label>
    </ligand>
</feature>
<proteinExistence type="inferred from homology"/>
<comment type="caution">
    <text evidence="12">The sequence shown here is derived from an EMBL/GenBank/DDBJ whole genome shotgun (WGS) entry which is preliminary data.</text>
</comment>
<organism evidence="12 13">
    <name type="scientific">Candidatus Cardinium hertigii</name>
    <dbReference type="NCBI Taxonomy" id="247481"/>
    <lineage>
        <taxon>Bacteria</taxon>
        <taxon>Pseudomonadati</taxon>
        <taxon>Bacteroidota</taxon>
        <taxon>Cytophagia</taxon>
        <taxon>Cytophagales</taxon>
        <taxon>Amoebophilaceae</taxon>
        <taxon>Candidatus Cardinium</taxon>
    </lineage>
</organism>
<dbReference type="InterPro" id="IPR015946">
    <property type="entry name" value="KH_dom-like_a/b"/>
</dbReference>
<dbReference type="Pfam" id="PF01926">
    <property type="entry name" value="MMR_HSR1"/>
    <property type="match status" value="2"/>
</dbReference>
<evidence type="ECO:0000313" key="13">
    <source>
        <dbReference type="Proteomes" id="UP000270927"/>
    </source>
</evidence>
<feature type="domain" description="EngA-type G" evidence="11">
    <location>
        <begin position="179"/>
        <end position="354"/>
    </location>
</feature>
<dbReference type="AlphaFoldDB" id="A0A3N2QB25"/>
<dbReference type="InterPro" id="IPR031166">
    <property type="entry name" value="G_ENGA"/>
</dbReference>
<dbReference type="NCBIfam" id="TIGR03594">
    <property type="entry name" value="GTPase_EngA"/>
    <property type="match status" value="1"/>
</dbReference>
<dbReference type="FunFam" id="3.30.300.20:FF:000004">
    <property type="entry name" value="GTPase Der"/>
    <property type="match status" value="1"/>
</dbReference>